<evidence type="ECO:0000313" key="3">
    <source>
        <dbReference type="Proteomes" id="UP000006757"/>
    </source>
</evidence>
<name>K1VRI0_TRIAC</name>
<evidence type="ECO:0000256" key="1">
    <source>
        <dbReference type="SAM" id="MobiDB-lite"/>
    </source>
</evidence>
<proteinExistence type="predicted"/>
<feature type="compositionally biased region" description="Low complexity" evidence="1">
    <location>
        <begin position="276"/>
        <end position="286"/>
    </location>
</feature>
<feature type="region of interest" description="Disordered" evidence="1">
    <location>
        <begin position="227"/>
        <end position="291"/>
    </location>
</feature>
<protein>
    <submittedName>
        <fullName evidence="2">Uncharacterized protein</fullName>
    </submittedName>
</protein>
<sequence>MSRRSPVYSICFPRVDWTSPGAICHPPFTAREFGKEVCWAARAASRAWADGTALRLNQDDQAVAFRLAVLDKVLEWNLQDLIARIRTTPRPPRTIEDWSESTDQYIRKAYSLAVPAAAEKGITVLPLEAILPFLRHAMRECLTYHDVDYRGELAGEPLLNESTLVPFTSKMTGFTVYRCVDLHDPHFARSKLVVKHYPGQPPIGPLPLPPKPEEAEVIICEPATSAPHASLTPKSARTRDSSPTPTPTPTPTPKAVARALHGSPTPKAAAKPSHRLPTLLPKSLPTPEYPSSFPRTDWKLRGAMGLPPFTPAEFSWEVRWAARAASRAWADGTIDDLDPLYQGLAFRLSVLDKVFEWNLMDLLARANAFPTPPRTFAEWSDAIEKHIVSAYSLAVPAAAIAGLLAPSLESIYPFLRAATRQCFSCYDADDWEGRKGERRLTEAELQPFTSKMTGFTGGRQASSRPSPHRSIASSANSRGGGGGVLPVPGAGGASDADAGGGAPDKAFVIDLGVDLGVDPDAAWLADQEGGCQGQAGRHNQLRTLTFVEHRATLPDRRALRSLRGLRR</sequence>
<feature type="region of interest" description="Disordered" evidence="1">
    <location>
        <begin position="446"/>
        <end position="499"/>
    </location>
</feature>
<dbReference type="AlphaFoldDB" id="K1VRI0"/>
<feature type="compositionally biased region" description="Polar residues" evidence="1">
    <location>
        <begin position="447"/>
        <end position="477"/>
    </location>
</feature>
<gene>
    <name evidence="2" type="ORF">A1Q2_02615</name>
</gene>
<accession>K1VRI0</accession>
<comment type="caution">
    <text evidence="2">The sequence shown here is derived from an EMBL/GenBank/DDBJ whole genome shotgun (WGS) entry which is preliminary data.</text>
</comment>
<evidence type="ECO:0000313" key="2">
    <source>
        <dbReference type="EMBL" id="EKD03166.1"/>
    </source>
</evidence>
<reference evidence="2 3" key="1">
    <citation type="journal article" date="2012" name="Eukaryot. Cell">
        <title>Genome sequence of the Trichosporon asahii environmental strain CBS 8904.</title>
        <authorList>
            <person name="Yang R.Y."/>
            <person name="Li H.T."/>
            <person name="Zhu H."/>
            <person name="Zhou G.P."/>
            <person name="Wang M."/>
            <person name="Wang L."/>
        </authorList>
    </citation>
    <scope>NUCLEOTIDE SEQUENCE [LARGE SCALE GENOMIC DNA]</scope>
    <source>
        <strain evidence="2 3">CBS 8904</strain>
    </source>
</reference>
<keyword evidence="3" id="KW-1185">Reference proteome</keyword>
<dbReference type="EMBL" id="AMBO01000268">
    <property type="protein sequence ID" value="EKD03166.1"/>
    <property type="molecule type" value="Genomic_DNA"/>
</dbReference>
<dbReference type="Proteomes" id="UP000006757">
    <property type="component" value="Unassembled WGS sequence"/>
</dbReference>
<dbReference type="HOGENOM" id="CLU_512091_0_0_1"/>
<dbReference type="InParanoid" id="K1VRI0"/>
<organism evidence="2 3">
    <name type="scientific">Trichosporon asahii var. asahii (strain CBS 8904)</name>
    <name type="common">Yeast</name>
    <dbReference type="NCBI Taxonomy" id="1220162"/>
    <lineage>
        <taxon>Eukaryota</taxon>
        <taxon>Fungi</taxon>
        <taxon>Dikarya</taxon>
        <taxon>Basidiomycota</taxon>
        <taxon>Agaricomycotina</taxon>
        <taxon>Tremellomycetes</taxon>
        <taxon>Trichosporonales</taxon>
        <taxon>Trichosporonaceae</taxon>
        <taxon>Trichosporon</taxon>
    </lineage>
</organism>
<feature type="compositionally biased region" description="Gly residues" evidence="1">
    <location>
        <begin position="478"/>
        <end position="499"/>
    </location>
</feature>